<sequence>MKDIHVKTLTTYFDDGKSGKKNFEICKNDKNYEVGDRLHSHAWLIGEDGIGGYAIKVPNFLLGASAWLMGVGEKEFTAEQAASYTKDITEVETHESLTKYGYHNWLSSAGIDADYVFKVLNDIFNCDRVPEGYVLIKTE</sequence>
<feature type="domain" description="DUF3850" evidence="1">
    <location>
        <begin position="6"/>
        <end position="44"/>
    </location>
</feature>
<evidence type="ECO:0000313" key="3">
    <source>
        <dbReference type="Proteomes" id="UP000245919"/>
    </source>
</evidence>
<dbReference type="GeneID" id="89634222"/>
<dbReference type="Pfam" id="PF12961">
    <property type="entry name" value="DUF3850"/>
    <property type="match status" value="1"/>
</dbReference>
<dbReference type="AlphaFoldDB" id="A0A2Z3KLZ9"/>
<evidence type="ECO:0000313" key="2">
    <source>
        <dbReference type="EMBL" id="AWN66594.1"/>
    </source>
</evidence>
<dbReference type="Gene3D" id="2.30.130.30">
    <property type="entry name" value="Hypothetical protein"/>
    <property type="match status" value="1"/>
</dbReference>
<protein>
    <recommendedName>
        <fullName evidence="1">DUF3850 domain-containing protein</fullName>
    </recommendedName>
</protein>
<reference evidence="2 3" key="1">
    <citation type="submission" date="2018-03" db="EMBL/GenBank/DDBJ databases">
        <title>Genome sequence of Lactococcus lactis strain 14B4 from almond drupe.</title>
        <authorList>
            <person name="Tran T.D."/>
            <person name="McGarvey J.A."/>
            <person name="Huynh S."/>
            <person name="Parker C.T."/>
        </authorList>
    </citation>
    <scope>NUCLEOTIDE SEQUENCE [LARGE SCALE GENOMIC DNA]</scope>
    <source>
        <strain evidence="2 3">14B4</strain>
    </source>
</reference>
<accession>A0A2Z3KLZ9</accession>
<organism evidence="2 3">
    <name type="scientific">Lactococcus lactis subsp. lactis</name>
    <name type="common">Streptococcus lactis</name>
    <dbReference type="NCBI Taxonomy" id="1360"/>
    <lineage>
        <taxon>Bacteria</taxon>
        <taxon>Bacillati</taxon>
        <taxon>Bacillota</taxon>
        <taxon>Bacilli</taxon>
        <taxon>Lactobacillales</taxon>
        <taxon>Streptococcaceae</taxon>
        <taxon>Lactococcus</taxon>
    </lineage>
</organism>
<dbReference type="InterPro" id="IPR039440">
    <property type="entry name" value="DUF3850"/>
</dbReference>
<dbReference type="EMBL" id="CP028160">
    <property type="protein sequence ID" value="AWN66594.1"/>
    <property type="molecule type" value="Genomic_DNA"/>
</dbReference>
<gene>
    <name evidence="2" type="ORF">LL14B4_10565</name>
</gene>
<evidence type="ECO:0000259" key="1">
    <source>
        <dbReference type="Pfam" id="PF12961"/>
    </source>
</evidence>
<name>A0A2Z3KLZ9_LACLL</name>
<dbReference type="Proteomes" id="UP000245919">
    <property type="component" value="Chromosome"/>
</dbReference>
<dbReference type="RefSeq" id="WP_109991281.1">
    <property type="nucleotide sequence ID" value="NZ_CP028160.1"/>
</dbReference>
<proteinExistence type="predicted"/>